<feature type="compositionally biased region" description="Polar residues" evidence="9">
    <location>
        <begin position="1120"/>
        <end position="1133"/>
    </location>
</feature>
<accession>A0A9N8DR91</accession>
<evidence type="ECO:0000256" key="11">
    <source>
        <dbReference type="SAM" id="SignalP"/>
    </source>
</evidence>
<dbReference type="PANTHER" id="PTHR10519">
    <property type="entry name" value="GABA-B RECEPTOR"/>
    <property type="match status" value="1"/>
</dbReference>
<evidence type="ECO:0000256" key="1">
    <source>
        <dbReference type="ARBA" id="ARBA00004141"/>
    </source>
</evidence>
<feature type="transmembrane region" description="Helical" evidence="10">
    <location>
        <begin position="714"/>
        <end position="733"/>
    </location>
</feature>
<evidence type="ECO:0000256" key="3">
    <source>
        <dbReference type="ARBA" id="ARBA00022989"/>
    </source>
</evidence>
<dbReference type="PRINTS" id="PR01176">
    <property type="entry name" value="GABABRECEPTR"/>
</dbReference>
<feature type="region of interest" description="Disordered" evidence="9">
    <location>
        <begin position="506"/>
        <end position="525"/>
    </location>
</feature>
<evidence type="ECO:0000256" key="7">
    <source>
        <dbReference type="ARBA" id="ARBA00023180"/>
    </source>
</evidence>
<dbReference type="PANTHER" id="PTHR10519:SF20">
    <property type="entry name" value="G-PROTEIN COUPLED RECEPTOR 156-RELATED"/>
    <property type="match status" value="1"/>
</dbReference>
<evidence type="ECO:0000256" key="5">
    <source>
        <dbReference type="ARBA" id="ARBA00023136"/>
    </source>
</evidence>
<evidence type="ECO:0000256" key="4">
    <source>
        <dbReference type="ARBA" id="ARBA00023040"/>
    </source>
</evidence>
<evidence type="ECO:0000256" key="9">
    <source>
        <dbReference type="SAM" id="MobiDB-lite"/>
    </source>
</evidence>
<keyword evidence="14" id="KW-1185">Reference proteome</keyword>
<dbReference type="InterPro" id="IPR017978">
    <property type="entry name" value="GPCR_3_C"/>
</dbReference>
<dbReference type="Pfam" id="PF00003">
    <property type="entry name" value="7tm_3"/>
    <property type="match status" value="1"/>
</dbReference>
<evidence type="ECO:0000313" key="14">
    <source>
        <dbReference type="Proteomes" id="UP001153069"/>
    </source>
</evidence>
<feature type="region of interest" description="Disordered" evidence="9">
    <location>
        <begin position="1034"/>
        <end position="1145"/>
    </location>
</feature>
<feature type="domain" description="G-protein coupled receptors family 3 profile" evidence="12">
    <location>
        <begin position="708"/>
        <end position="901"/>
    </location>
</feature>
<evidence type="ECO:0000256" key="8">
    <source>
        <dbReference type="ARBA" id="ARBA00023224"/>
    </source>
</evidence>
<protein>
    <submittedName>
        <fullName evidence="13">Gamma-aminobutyric acid (GABA) B receptor</fullName>
    </submittedName>
</protein>
<evidence type="ECO:0000256" key="2">
    <source>
        <dbReference type="ARBA" id="ARBA00022692"/>
    </source>
</evidence>
<dbReference type="GO" id="GO:0004965">
    <property type="term" value="F:G protein-coupled GABA receptor activity"/>
    <property type="evidence" value="ECO:0007669"/>
    <property type="project" value="InterPro"/>
</dbReference>
<dbReference type="PROSITE" id="PS51257">
    <property type="entry name" value="PROKAR_LIPOPROTEIN"/>
    <property type="match status" value="1"/>
</dbReference>
<feature type="transmembrane region" description="Helical" evidence="10">
    <location>
        <begin position="639"/>
        <end position="660"/>
    </location>
</feature>
<dbReference type="GO" id="GO:0038039">
    <property type="term" value="C:G protein-coupled receptor heterodimeric complex"/>
    <property type="evidence" value="ECO:0007669"/>
    <property type="project" value="TreeGrafter"/>
</dbReference>
<dbReference type="Proteomes" id="UP001153069">
    <property type="component" value="Unassembled WGS sequence"/>
</dbReference>
<dbReference type="PROSITE" id="PS50259">
    <property type="entry name" value="G_PROTEIN_RECEP_F3_4"/>
    <property type="match status" value="1"/>
</dbReference>
<keyword evidence="2 10" id="KW-0812">Transmembrane</keyword>
<feature type="region of interest" description="Disordered" evidence="9">
    <location>
        <begin position="169"/>
        <end position="195"/>
    </location>
</feature>
<dbReference type="EMBL" id="CAICTM010000224">
    <property type="protein sequence ID" value="CAB9505250.1"/>
    <property type="molecule type" value="Genomic_DNA"/>
</dbReference>
<evidence type="ECO:0000259" key="12">
    <source>
        <dbReference type="PROSITE" id="PS50259"/>
    </source>
</evidence>
<organism evidence="13 14">
    <name type="scientific">Seminavis robusta</name>
    <dbReference type="NCBI Taxonomy" id="568900"/>
    <lineage>
        <taxon>Eukaryota</taxon>
        <taxon>Sar</taxon>
        <taxon>Stramenopiles</taxon>
        <taxon>Ochrophyta</taxon>
        <taxon>Bacillariophyta</taxon>
        <taxon>Bacillariophyceae</taxon>
        <taxon>Bacillariophycidae</taxon>
        <taxon>Naviculales</taxon>
        <taxon>Naviculaceae</taxon>
        <taxon>Seminavis</taxon>
    </lineage>
</organism>
<keyword evidence="11" id="KW-0732">Signal</keyword>
<keyword evidence="6 13" id="KW-0675">Receptor</keyword>
<feature type="compositionally biased region" description="Polar residues" evidence="9">
    <location>
        <begin position="951"/>
        <end position="967"/>
    </location>
</feature>
<evidence type="ECO:0000256" key="6">
    <source>
        <dbReference type="ARBA" id="ARBA00023170"/>
    </source>
</evidence>
<keyword evidence="8" id="KW-0807">Transducer</keyword>
<sequence length="1145" mass="125287">MMMMMRLLLLLLLLLISCATATPSNQDDDGSSSLRICSLSGGLDVLRLSSVSIRRAFQGSLEDVEYIRCYVVEAAYNKNLQGSVGASSMMTLDQLAHSLDTLARNVSTNATTLSVGLGYADDRPNRRVERVVSLANPSPFVGTKETDLALIDSVANIFPWMVQRTAFSRDNNSSTDDSTSTAFSRDNNSSTTSTSIQQDDRLYVAAWIGSSGEAWMYYPPFQEITGQHPMTFADVAGDHYNSRQEEFVQPNLPPHIIHKPYFTPPYPDTAIPGLSLITAQAPIYFAGEFMGFHYPKTDPSSDNQKDHLRYSNPYGTYIASTGVDISVASMSSLLLEPLEGTATPGSFAMVVSATSSTLHTILISQSTVQKLYPTRTGMEEARVTYRNNDPSSGTILLDRRNQTYQVSDTLVQPPTLLDNANWKHLATQVQALQPGERSFTKLDITLTGQQEATSYYVLYERWPTVADWVTLLFVPQDELDSAMAVQVVEPSPGEGLFLQTTTTAMHTDNDSSTSQDEEESTQTTPRTQMVIQNTGSLNVRIRMEKMPSWLRLLSPVSEWAFEQDVVNPNDYSAILPAGQNVTLHFRLNDDHGGVGYAGVIALTVEDADEQDNCYFDAVLTTNVHLTVVHRETLERVRPYGLVLSALVVASAVAWSVWVVRQADHRVIRASQPVFLHMMCGGVLIMGLSIIPLSIDDSIAGSNDGCDKACMAFPWLLSMGFSITFAALFSKIRRINMIVANTKQFRRVTVSTSDVMVPFVVICSLNVTILSIWTIVDPLVWMREDSSSSSSAEGGVASVGYCSFNDSVFSVTCSILLVLVNFMAVVSSLVQLYRARGLSTMYSEGKYIAMAMGSMLQAFLSGIPILAVVTDSPQVAYFVKSTIVFVVAMSLLTLTFLPKFFIQQKEQSGDRTNSIRSGDVVANREPSPSAACQWVGSSEIPPSEAPDPELAGTTTRPSENQASWNQHNHVAPVSCGRASAEDRRSIPTRSRRAVSSISDLSMTSYGTESWEYGGEPPVLPEGQLRSFHHHFDQVSAEAAPPKLPARPISAVLENDNMDDTSSSSTNLETFSDEGSTHQKTTRTSEEDANTKISSSIHSNATVPRRLPSLVEEAAVPAPPTTMRQRQSSVNSNASLPVRLPSAVEDD</sequence>
<proteinExistence type="predicted"/>
<evidence type="ECO:0000313" key="13">
    <source>
        <dbReference type="EMBL" id="CAB9505250.1"/>
    </source>
</evidence>
<feature type="transmembrane region" description="Helical" evidence="10">
    <location>
        <begin position="754"/>
        <end position="775"/>
    </location>
</feature>
<dbReference type="CDD" id="cd15047">
    <property type="entry name" value="7tmC_GABA-B-like"/>
    <property type="match status" value="1"/>
</dbReference>
<keyword evidence="5 10" id="KW-0472">Membrane</keyword>
<keyword evidence="3 10" id="KW-1133">Transmembrane helix</keyword>
<feature type="transmembrane region" description="Helical" evidence="10">
    <location>
        <begin position="672"/>
        <end position="694"/>
    </location>
</feature>
<gene>
    <name evidence="13" type="ORF">SEMRO_225_G091710.1</name>
</gene>
<reference evidence="13" key="1">
    <citation type="submission" date="2020-06" db="EMBL/GenBank/DDBJ databases">
        <authorList>
            <consortium name="Plant Systems Biology data submission"/>
        </authorList>
    </citation>
    <scope>NUCLEOTIDE SEQUENCE</scope>
    <source>
        <strain evidence="13">D6</strain>
    </source>
</reference>
<dbReference type="OrthoDB" id="339325at2759"/>
<feature type="transmembrane region" description="Helical" evidence="10">
    <location>
        <begin position="846"/>
        <end position="868"/>
    </location>
</feature>
<feature type="chain" id="PRO_5040387833" evidence="11">
    <location>
        <begin position="22"/>
        <end position="1145"/>
    </location>
</feature>
<evidence type="ECO:0000256" key="10">
    <source>
        <dbReference type="SAM" id="Phobius"/>
    </source>
</evidence>
<feature type="compositionally biased region" description="Polar residues" evidence="9">
    <location>
        <begin position="1089"/>
        <end position="1100"/>
    </location>
</feature>
<feature type="signal peptide" evidence="11">
    <location>
        <begin position="1"/>
        <end position="21"/>
    </location>
</feature>
<comment type="subcellular location">
    <subcellularLocation>
        <location evidence="1">Membrane</location>
        <topology evidence="1">Multi-pass membrane protein</topology>
    </subcellularLocation>
</comment>
<feature type="transmembrane region" description="Helical" evidence="10">
    <location>
        <begin position="807"/>
        <end position="834"/>
    </location>
</feature>
<dbReference type="AlphaFoldDB" id="A0A9N8DR91"/>
<keyword evidence="7" id="KW-0325">Glycoprotein</keyword>
<name>A0A9N8DR91_9STRA</name>
<comment type="caution">
    <text evidence="13">The sequence shown here is derived from an EMBL/GenBank/DDBJ whole genome shotgun (WGS) entry which is preliminary data.</text>
</comment>
<feature type="transmembrane region" description="Helical" evidence="10">
    <location>
        <begin position="874"/>
        <end position="896"/>
    </location>
</feature>
<feature type="region of interest" description="Disordered" evidence="9">
    <location>
        <begin position="910"/>
        <end position="996"/>
    </location>
</feature>
<dbReference type="InterPro" id="IPR002455">
    <property type="entry name" value="GPCR3_GABA-B"/>
</dbReference>
<keyword evidence="4" id="KW-0297">G-protein coupled receptor</keyword>